<evidence type="ECO:0000256" key="2">
    <source>
        <dbReference type="ARBA" id="ARBA00022723"/>
    </source>
</evidence>
<dbReference type="PROSITE" id="PS50846">
    <property type="entry name" value="HMA_2"/>
    <property type="match status" value="1"/>
</dbReference>
<comment type="caution">
    <text evidence="8">The sequence shown here is derived from an EMBL/GenBank/DDBJ whole genome shotgun (WGS) entry which is preliminary data.</text>
</comment>
<dbReference type="EMBL" id="JBBWWR010000005">
    <property type="protein sequence ID" value="KAK8967228.1"/>
    <property type="molecule type" value="Genomic_DNA"/>
</dbReference>
<dbReference type="SUPFAM" id="SSF55008">
    <property type="entry name" value="HMA, heavy metal-associated domain"/>
    <property type="match status" value="1"/>
</dbReference>
<dbReference type="InterPro" id="IPR051863">
    <property type="entry name" value="HIPP"/>
</dbReference>
<dbReference type="PANTHER" id="PTHR45811">
    <property type="entry name" value="COPPER TRANSPORT PROTEIN FAMILY-RELATED"/>
    <property type="match status" value="1"/>
</dbReference>
<evidence type="ECO:0000256" key="1">
    <source>
        <dbReference type="ARBA" id="ARBA00022481"/>
    </source>
</evidence>
<evidence type="ECO:0000256" key="3">
    <source>
        <dbReference type="ARBA" id="ARBA00023288"/>
    </source>
</evidence>
<evidence type="ECO:0000256" key="4">
    <source>
        <dbReference type="ARBA" id="ARBA00023289"/>
    </source>
</evidence>
<feature type="compositionally biased region" description="Gly residues" evidence="6">
    <location>
        <begin position="80"/>
        <end position="93"/>
    </location>
</feature>
<proteinExistence type="inferred from homology"/>
<comment type="similarity">
    <text evidence="5">Belongs to the HIPP family.</text>
</comment>
<evidence type="ECO:0000313" key="9">
    <source>
        <dbReference type="Proteomes" id="UP001412067"/>
    </source>
</evidence>
<keyword evidence="4" id="KW-0636">Prenylation</keyword>
<dbReference type="Pfam" id="PF00403">
    <property type="entry name" value="HMA"/>
    <property type="match status" value="1"/>
</dbReference>
<organism evidence="8 9">
    <name type="scientific">Platanthera guangdongensis</name>
    <dbReference type="NCBI Taxonomy" id="2320717"/>
    <lineage>
        <taxon>Eukaryota</taxon>
        <taxon>Viridiplantae</taxon>
        <taxon>Streptophyta</taxon>
        <taxon>Embryophyta</taxon>
        <taxon>Tracheophyta</taxon>
        <taxon>Spermatophyta</taxon>
        <taxon>Magnoliopsida</taxon>
        <taxon>Liliopsida</taxon>
        <taxon>Asparagales</taxon>
        <taxon>Orchidaceae</taxon>
        <taxon>Orchidoideae</taxon>
        <taxon>Orchideae</taxon>
        <taxon>Orchidinae</taxon>
        <taxon>Platanthera</taxon>
    </lineage>
</organism>
<accession>A0ABR2MSU4</accession>
<sequence length="152" mass="15819">MKKNVVKLDLHDDKDKRKALKTVSTLSGIDSISMDMKEKKLTVVGAVDPVELVSKLRKFWHAEIISIGPAVQPAEKKDGGAAGGGGGGAGGGAAAAKKDGAGGGAAGGAEKKKDPNEQIAELVRAYQTYNPYMTTHYVVHSAEENPNSCVIC</sequence>
<evidence type="ECO:0000256" key="5">
    <source>
        <dbReference type="ARBA" id="ARBA00024045"/>
    </source>
</evidence>
<keyword evidence="1" id="KW-0488">Methylation</keyword>
<dbReference type="InterPro" id="IPR006121">
    <property type="entry name" value="HMA_dom"/>
</dbReference>
<keyword evidence="3" id="KW-0449">Lipoprotein</keyword>
<evidence type="ECO:0000259" key="7">
    <source>
        <dbReference type="PROSITE" id="PS50846"/>
    </source>
</evidence>
<feature type="region of interest" description="Disordered" evidence="6">
    <location>
        <begin position="73"/>
        <end position="117"/>
    </location>
</feature>
<evidence type="ECO:0000256" key="6">
    <source>
        <dbReference type="SAM" id="MobiDB-lite"/>
    </source>
</evidence>
<reference evidence="8 9" key="1">
    <citation type="journal article" date="2022" name="Nat. Plants">
        <title>Genomes of leafy and leafless Platanthera orchids illuminate the evolution of mycoheterotrophy.</title>
        <authorList>
            <person name="Li M.H."/>
            <person name="Liu K.W."/>
            <person name="Li Z."/>
            <person name="Lu H.C."/>
            <person name="Ye Q.L."/>
            <person name="Zhang D."/>
            <person name="Wang J.Y."/>
            <person name="Li Y.F."/>
            <person name="Zhong Z.M."/>
            <person name="Liu X."/>
            <person name="Yu X."/>
            <person name="Liu D.K."/>
            <person name="Tu X.D."/>
            <person name="Liu B."/>
            <person name="Hao Y."/>
            <person name="Liao X.Y."/>
            <person name="Jiang Y.T."/>
            <person name="Sun W.H."/>
            <person name="Chen J."/>
            <person name="Chen Y.Q."/>
            <person name="Ai Y."/>
            <person name="Zhai J.W."/>
            <person name="Wu S.S."/>
            <person name="Zhou Z."/>
            <person name="Hsiao Y.Y."/>
            <person name="Wu W.L."/>
            <person name="Chen Y.Y."/>
            <person name="Lin Y.F."/>
            <person name="Hsu J.L."/>
            <person name="Li C.Y."/>
            <person name="Wang Z.W."/>
            <person name="Zhao X."/>
            <person name="Zhong W.Y."/>
            <person name="Ma X.K."/>
            <person name="Ma L."/>
            <person name="Huang J."/>
            <person name="Chen G.Z."/>
            <person name="Huang M.Z."/>
            <person name="Huang L."/>
            <person name="Peng D.H."/>
            <person name="Luo Y.B."/>
            <person name="Zou S.Q."/>
            <person name="Chen S.P."/>
            <person name="Lan S."/>
            <person name="Tsai W.C."/>
            <person name="Van de Peer Y."/>
            <person name="Liu Z.J."/>
        </authorList>
    </citation>
    <scope>NUCLEOTIDE SEQUENCE [LARGE SCALE GENOMIC DNA]</scope>
    <source>
        <strain evidence="8">Lor288</strain>
    </source>
</reference>
<dbReference type="InterPro" id="IPR036163">
    <property type="entry name" value="HMA_dom_sf"/>
</dbReference>
<evidence type="ECO:0000313" key="8">
    <source>
        <dbReference type="EMBL" id="KAK8967228.1"/>
    </source>
</evidence>
<feature type="domain" description="HMA" evidence="7">
    <location>
        <begin position="1"/>
        <end position="68"/>
    </location>
</feature>
<protein>
    <recommendedName>
        <fullName evidence="7">HMA domain-containing protein</fullName>
    </recommendedName>
</protein>
<gene>
    <name evidence="8" type="ORF">KSP40_PGU006232</name>
</gene>
<dbReference type="Proteomes" id="UP001412067">
    <property type="component" value="Unassembled WGS sequence"/>
</dbReference>
<dbReference type="PANTHER" id="PTHR45811:SF32">
    <property type="entry name" value="HEAVY METAL-ASSOCIATED DOMAIN PROTEIN"/>
    <property type="match status" value="1"/>
</dbReference>
<keyword evidence="2" id="KW-0479">Metal-binding</keyword>
<dbReference type="Gene3D" id="3.30.70.100">
    <property type="match status" value="1"/>
</dbReference>
<name>A0ABR2MSU4_9ASPA</name>
<keyword evidence="9" id="KW-1185">Reference proteome</keyword>